<dbReference type="RefSeq" id="XP_023787648.1">
    <property type="nucleotide sequence ID" value="XM_023931880.1"/>
</dbReference>
<dbReference type="Pfam" id="PF02014">
    <property type="entry name" value="Reeler"/>
    <property type="match status" value="1"/>
</dbReference>
<dbReference type="Ensembl" id="ENSCCET00000038324.1">
    <property type="protein sequence ID" value="ENSCCEP00000025715.1"/>
    <property type="gene ID" value="ENSCCEG00000022674.1"/>
</dbReference>
<dbReference type="SMART" id="SM00664">
    <property type="entry name" value="DoH"/>
    <property type="match status" value="1"/>
</dbReference>
<dbReference type="InterPro" id="IPR005018">
    <property type="entry name" value="DOMON_domain"/>
</dbReference>
<keyword evidence="7 11" id="KW-1133">Transmembrane helix</keyword>
<dbReference type="Pfam" id="PF03351">
    <property type="entry name" value="DOMON"/>
    <property type="match status" value="1"/>
</dbReference>
<keyword evidence="9 11" id="KW-0472">Membrane</keyword>
<evidence type="ECO:0000256" key="3">
    <source>
        <dbReference type="ARBA" id="ARBA00009195"/>
    </source>
</evidence>
<evidence type="ECO:0000256" key="2">
    <source>
        <dbReference type="ARBA" id="ARBA00004141"/>
    </source>
</evidence>
<feature type="transmembrane region" description="Helical" evidence="11">
    <location>
        <begin position="393"/>
        <end position="413"/>
    </location>
</feature>
<comment type="similarity">
    <text evidence="3">Belongs to the FRRS1 family.</text>
</comment>
<dbReference type="InterPro" id="IPR051237">
    <property type="entry name" value="Ferric-chelate_Red/DefProt"/>
</dbReference>
<dbReference type="Ensembl" id="ENSCCET00000038325.1">
    <property type="protein sequence ID" value="ENSCCEP00000025716.1"/>
    <property type="gene ID" value="ENSCCEG00000022674.1"/>
</dbReference>
<evidence type="ECO:0000256" key="10">
    <source>
        <dbReference type="ARBA" id="ARBA00023180"/>
    </source>
</evidence>
<dbReference type="GeneID" id="111932711"/>
<evidence type="ECO:0000259" key="13">
    <source>
        <dbReference type="PROSITE" id="PS50939"/>
    </source>
</evidence>
<keyword evidence="6" id="KW-0249">Electron transport</keyword>
<dbReference type="GO" id="GO:0016020">
    <property type="term" value="C:membrane"/>
    <property type="evidence" value="ECO:0007669"/>
    <property type="project" value="UniProtKB-SubCell"/>
</dbReference>
<dbReference type="InterPro" id="IPR006593">
    <property type="entry name" value="Cyt_b561/ferric_Rdtase_TM"/>
</dbReference>
<name>A0A8C0VLA9_CYACU</name>
<dbReference type="PROSITE" id="PS50939">
    <property type="entry name" value="CYTOCHROME_B561"/>
    <property type="match status" value="1"/>
</dbReference>
<dbReference type="FunFam" id="2.60.40.4060:FF:000003">
    <property type="entry name" value="Ferric chelate reductase 1"/>
    <property type="match status" value="1"/>
</dbReference>
<keyword evidence="4" id="KW-0813">Transport</keyword>
<keyword evidence="5 11" id="KW-0812">Transmembrane</keyword>
<evidence type="ECO:0000256" key="9">
    <source>
        <dbReference type="ARBA" id="ARBA00023136"/>
    </source>
</evidence>
<dbReference type="InterPro" id="IPR002861">
    <property type="entry name" value="Reeler_dom"/>
</dbReference>
<gene>
    <name evidence="15" type="primary">FRRS1</name>
</gene>
<feature type="transmembrane region" description="Helical" evidence="11">
    <location>
        <begin position="21"/>
        <end position="40"/>
    </location>
</feature>
<dbReference type="GO" id="GO:0006879">
    <property type="term" value="P:intracellular iron ion homeostasis"/>
    <property type="evidence" value="ECO:0007669"/>
    <property type="project" value="TreeGrafter"/>
</dbReference>
<dbReference type="RefSeq" id="XP_023787649.1">
    <property type="nucleotide sequence ID" value="XM_023931881.1"/>
</dbReference>
<dbReference type="RefSeq" id="XP_023787650.1">
    <property type="nucleotide sequence ID" value="XM_023931882.1"/>
</dbReference>
<evidence type="ECO:0000259" key="14">
    <source>
        <dbReference type="PROSITE" id="PS51019"/>
    </source>
</evidence>
<evidence type="ECO:0000256" key="5">
    <source>
        <dbReference type="ARBA" id="ARBA00022692"/>
    </source>
</evidence>
<feature type="transmembrane region" description="Helical" evidence="11">
    <location>
        <begin position="496"/>
        <end position="518"/>
    </location>
</feature>
<evidence type="ECO:0000256" key="11">
    <source>
        <dbReference type="SAM" id="Phobius"/>
    </source>
</evidence>
<organism evidence="15 16">
    <name type="scientific">Cyanistes caeruleus</name>
    <name type="common">Eurasian blue tit</name>
    <name type="synonym">Parus caeruleus</name>
    <dbReference type="NCBI Taxonomy" id="156563"/>
    <lineage>
        <taxon>Eukaryota</taxon>
        <taxon>Metazoa</taxon>
        <taxon>Chordata</taxon>
        <taxon>Craniata</taxon>
        <taxon>Vertebrata</taxon>
        <taxon>Euteleostomi</taxon>
        <taxon>Archelosauria</taxon>
        <taxon>Archosauria</taxon>
        <taxon>Dinosauria</taxon>
        <taxon>Saurischia</taxon>
        <taxon>Theropoda</taxon>
        <taxon>Coelurosauria</taxon>
        <taxon>Aves</taxon>
        <taxon>Neognathae</taxon>
        <taxon>Neoaves</taxon>
        <taxon>Telluraves</taxon>
        <taxon>Australaves</taxon>
        <taxon>Passeriformes</taxon>
        <taxon>Paridae</taxon>
        <taxon>Cyanistes</taxon>
    </lineage>
</organism>
<dbReference type="InterPro" id="IPR042307">
    <property type="entry name" value="Reeler_sf"/>
</dbReference>
<evidence type="ECO:0000313" key="16">
    <source>
        <dbReference type="Proteomes" id="UP000694410"/>
    </source>
</evidence>
<evidence type="ECO:0000256" key="7">
    <source>
        <dbReference type="ARBA" id="ARBA00022989"/>
    </source>
</evidence>
<feature type="domain" description="Cytochrome b561" evidence="13">
    <location>
        <begin position="353"/>
        <end position="552"/>
    </location>
</feature>
<keyword evidence="10" id="KW-0325">Glycoprotein</keyword>
<evidence type="ECO:0000256" key="4">
    <source>
        <dbReference type="ARBA" id="ARBA00022448"/>
    </source>
</evidence>
<feature type="domain" description="Reelin" evidence="14">
    <location>
        <begin position="30"/>
        <end position="197"/>
    </location>
</feature>
<dbReference type="Gene3D" id="1.20.120.1770">
    <property type="match status" value="1"/>
</dbReference>
<comment type="cofactor">
    <cofactor evidence="1">
        <name>heme b</name>
        <dbReference type="ChEBI" id="CHEBI:60344"/>
    </cofactor>
</comment>
<dbReference type="PANTHER" id="PTHR45828">
    <property type="entry name" value="CYTOCHROME B561/FERRIC REDUCTASE TRANSMEMBRANE"/>
    <property type="match status" value="1"/>
</dbReference>
<dbReference type="CDD" id="cd08760">
    <property type="entry name" value="Cyt_b561_FRRS1_like"/>
    <property type="match status" value="1"/>
</dbReference>
<evidence type="ECO:0000256" key="8">
    <source>
        <dbReference type="ARBA" id="ARBA00023004"/>
    </source>
</evidence>
<evidence type="ECO:0000256" key="6">
    <source>
        <dbReference type="ARBA" id="ARBA00022982"/>
    </source>
</evidence>
<dbReference type="SMART" id="SM00665">
    <property type="entry name" value="B561"/>
    <property type="match status" value="1"/>
</dbReference>
<evidence type="ECO:0000259" key="12">
    <source>
        <dbReference type="PROSITE" id="PS50836"/>
    </source>
</evidence>
<reference evidence="15" key="1">
    <citation type="submission" date="2025-05" db="UniProtKB">
        <authorList>
            <consortium name="Ensembl"/>
        </authorList>
    </citation>
    <scope>IDENTIFICATION</scope>
</reference>
<comment type="subcellular location">
    <subcellularLocation>
        <location evidence="2">Membrane</location>
        <topology evidence="2">Multi-pass membrane protein</topology>
    </subcellularLocation>
</comment>
<evidence type="ECO:0000313" key="15">
    <source>
        <dbReference type="Ensembl" id="ENSCCEP00000025715.1"/>
    </source>
</evidence>
<dbReference type="CTD" id="391059"/>
<dbReference type="CDD" id="cd09628">
    <property type="entry name" value="DOMON_SDR_2_like"/>
    <property type="match status" value="1"/>
</dbReference>
<feature type="transmembrane region" description="Helical" evidence="11">
    <location>
        <begin position="434"/>
        <end position="453"/>
    </location>
</feature>
<protein>
    <submittedName>
        <fullName evidence="15">Ferric chelate reductase 1</fullName>
    </submittedName>
</protein>
<sequence>MAVSLSLRHCNRRTGCKMDMSVFSVAVWMFVCLYASVVGYPNGKVREACTSMVPCHGSSPQLSPEHTIAVNGTEFKPGDSIEVHLSGPDFEGFFIQARDAEHLDSPAVGSFVLADRRRSQLLTCGRTKNSAVSHTSKAKKKDIKVYWVAPGDAPKHVQFLATVVKKYRIFWVKIPGPIVSQPDVLSPTPPLHATTEAMSTSHPVSYISKPFSASSCGIMKFCVRNPTNCDPGSASCFFLSFQQEESSVFIEMSGPSEGYLAFAFSHDQWMGGDDAYLCVNEDHRVHVSTARLKERSHPLLDSENSLEEVSWRLADGLLQCSFRRSIHLPAYKGRFNLDTSYYIFLANGEAGEGGLIYKHHRQPLVTNGLYNVTGLPQDIGGSRAPRLIKAHGALMFVTWITTVSIGVIVARFFKPVWSHSFLLGKELWFQVHRMLMLVTVMLTSISFVLPFVYRGGWSQQAGFHPYLGCAVMALTIFQPLMAGFRPSRHSPRRQLFNWFHWSTGTTARILAVVTMFLGMDLPALDLPDPWDTYAMIGFVAWHVGTDVLLEIHSYCLIRKAEVIEDDRVQILQSLTSAEAEGRLFKQIVLTIYVCGNIVFLVAFLIATNQCQGGHLNDTGLWPADAGCVECQAMQRKQLNLRSHLDACDSMSPTQIFQQIQILHYCFTQCCMFT</sequence>
<feature type="transmembrane region" description="Helical" evidence="11">
    <location>
        <begin position="587"/>
        <end position="606"/>
    </location>
</feature>
<evidence type="ECO:0000256" key="1">
    <source>
        <dbReference type="ARBA" id="ARBA00001970"/>
    </source>
</evidence>
<dbReference type="Gene3D" id="2.60.40.4060">
    <property type="entry name" value="Reeler domain"/>
    <property type="match status" value="1"/>
</dbReference>
<feature type="transmembrane region" description="Helical" evidence="11">
    <location>
        <begin position="465"/>
        <end position="484"/>
    </location>
</feature>
<dbReference type="PANTHER" id="PTHR45828:SF3">
    <property type="entry name" value="FERRIC-CHELATE REDUCTASE 1"/>
    <property type="match status" value="1"/>
</dbReference>
<proteinExistence type="inferred from homology"/>
<feature type="domain" description="DOMON" evidence="12">
    <location>
        <begin position="233"/>
        <end position="348"/>
    </location>
</feature>
<dbReference type="GO" id="GO:0016722">
    <property type="term" value="F:oxidoreductase activity, acting on metal ions"/>
    <property type="evidence" value="ECO:0007669"/>
    <property type="project" value="TreeGrafter"/>
</dbReference>
<dbReference type="Proteomes" id="UP000694410">
    <property type="component" value="Unplaced"/>
</dbReference>
<dbReference type="PROSITE" id="PS50836">
    <property type="entry name" value="DOMON"/>
    <property type="match status" value="1"/>
</dbReference>
<dbReference type="PROSITE" id="PS51019">
    <property type="entry name" value="REELIN"/>
    <property type="match status" value="1"/>
</dbReference>
<dbReference type="AlphaFoldDB" id="A0A8C0VLA9"/>
<keyword evidence="16" id="KW-1185">Reference proteome</keyword>
<accession>A0A8C0VLA9</accession>
<keyword evidence="8" id="KW-0408">Iron</keyword>
<dbReference type="CDD" id="cd08544">
    <property type="entry name" value="Reeler"/>
    <property type="match status" value="1"/>
</dbReference>